<feature type="transmembrane region" description="Helical" evidence="1">
    <location>
        <begin position="180"/>
        <end position="201"/>
    </location>
</feature>
<accession>A0A397CJ05</accession>
<keyword evidence="1" id="KW-0472">Membrane</keyword>
<gene>
    <name evidence="2" type="ORF">DYB30_012585</name>
</gene>
<name>A0A397CJ05_APHAT</name>
<keyword evidence="1" id="KW-1133">Transmembrane helix</keyword>
<sequence>MDHPMPSGSNHSTLVGAGYLPGLDDCETFLTTAIAVLSPGDRLCLQRHDPNSLDVTVSREFEGDMHTSCTVRGIDGAVALPKWYEKPVYLVSPSVYRYHSHAFSLSYFYLNSDFFVVVYMVTALLDEYHGLYVFLGGVVLITRNGSMLFGNSGVVYLTTTTQRLDGISLNMFDSTLVRNYPSLAIVIFVNLFVVLSVDGLVHHQWRRLL</sequence>
<feature type="transmembrane region" description="Helical" evidence="1">
    <location>
        <begin position="107"/>
        <end position="125"/>
    </location>
</feature>
<protein>
    <submittedName>
        <fullName evidence="2">Uncharacterized protein</fullName>
    </submittedName>
</protein>
<proteinExistence type="predicted"/>
<dbReference type="AlphaFoldDB" id="A0A397CJ05"/>
<comment type="caution">
    <text evidence="2">The sequence shown here is derived from an EMBL/GenBank/DDBJ whole genome shotgun (WGS) entry which is preliminary data.</text>
</comment>
<dbReference type="EMBL" id="QUTD01008799">
    <property type="protein sequence ID" value="RHY44779.1"/>
    <property type="molecule type" value="Genomic_DNA"/>
</dbReference>
<reference evidence="2 3" key="1">
    <citation type="submission" date="2018-08" db="EMBL/GenBank/DDBJ databases">
        <title>Aphanomyces genome sequencing and annotation.</title>
        <authorList>
            <person name="Minardi D."/>
            <person name="Oidtmann B."/>
            <person name="Van Der Giezen M."/>
            <person name="Studholme D.J."/>
        </authorList>
    </citation>
    <scope>NUCLEOTIDE SEQUENCE [LARGE SCALE GENOMIC DNA]</scope>
    <source>
        <strain evidence="2 3">D2</strain>
    </source>
</reference>
<organism evidence="2 3">
    <name type="scientific">Aphanomyces astaci</name>
    <name type="common">Crayfish plague agent</name>
    <dbReference type="NCBI Taxonomy" id="112090"/>
    <lineage>
        <taxon>Eukaryota</taxon>
        <taxon>Sar</taxon>
        <taxon>Stramenopiles</taxon>
        <taxon>Oomycota</taxon>
        <taxon>Saprolegniomycetes</taxon>
        <taxon>Saprolegniales</taxon>
        <taxon>Verrucalvaceae</taxon>
        <taxon>Aphanomyces</taxon>
    </lineage>
</organism>
<evidence type="ECO:0000313" key="3">
    <source>
        <dbReference type="Proteomes" id="UP000266643"/>
    </source>
</evidence>
<keyword evidence="1" id="KW-0812">Transmembrane</keyword>
<dbReference type="Proteomes" id="UP000266643">
    <property type="component" value="Unassembled WGS sequence"/>
</dbReference>
<evidence type="ECO:0000256" key="1">
    <source>
        <dbReference type="SAM" id="Phobius"/>
    </source>
</evidence>
<evidence type="ECO:0000313" key="2">
    <source>
        <dbReference type="EMBL" id="RHY44779.1"/>
    </source>
</evidence>